<evidence type="ECO:0000256" key="13">
    <source>
        <dbReference type="RuleBase" id="RU364040"/>
    </source>
</evidence>
<dbReference type="GO" id="GO:0005615">
    <property type="term" value="C:extracellular space"/>
    <property type="evidence" value="ECO:0007669"/>
    <property type="project" value="TreeGrafter"/>
</dbReference>
<evidence type="ECO:0000256" key="10">
    <source>
        <dbReference type="PIRSR" id="PIRSR634016-1"/>
    </source>
</evidence>
<keyword evidence="4 13" id="KW-0645">Protease</keyword>
<dbReference type="InterPro" id="IPR014782">
    <property type="entry name" value="Peptidase_M1_dom"/>
</dbReference>
<evidence type="ECO:0000256" key="2">
    <source>
        <dbReference type="ARBA" id="ARBA00010136"/>
    </source>
</evidence>
<dbReference type="Pfam" id="PF17900">
    <property type="entry name" value="Peptidase_M1_N"/>
    <property type="match status" value="1"/>
</dbReference>
<dbReference type="GO" id="GO:0042277">
    <property type="term" value="F:peptide binding"/>
    <property type="evidence" value="ECO:0007669"/>
    <property type="project" value="TreeGrafter"/>
</dbReference>
<keyword evidence="18" id="KW-1185">Reference proteome</keyword>
<dbReference type="GO" id="GO:0070006">
    <property type="term" value="F:metalloaminopeptidase activity"/>
    <property type="evidence" value="ECO:0007669"/>
    <property type="project" value="TreeGrafter"/>
</dbReference>
<keyword evidence="8" id="KW-0492">Microsome</keyword>
<dbReference type="PANTHER" id="PTHR11533">
    <property type="entry name" value="PROTEASE M1 ZINC METALLOPROTEASE"/>
    <property type="match status" value="1"/>
</dbReference>
<reference evidence="17 18" key="1">
    <citation type="submission" date="2020-08" db="EMBL/GenBank/DDBJ databases">
        <title>Plant Genome Project.</title>
        <authorList>
            <person name="Zhang R.-G."/>
        </authorList>
    </citation>
    <scope>NUCLEOTIDE SEQUENCE [LARGE SCALE GENOMIC DNA]</scope>
    <source>
        <tissue evidence="17">Rhizome</tissue>
    </source>
</reference>
<accession>A0A8J5K7J2</accession>
<feature type="binding site" evidence="11">
    <location>
        <position position="326"/>
    </location>
    <ligand>
        <name>Zn(2+)</name>
        <dbReference type="ChEBI" id="CHEBI:29105"/>
        <note>catalytic</note>
    </ligand>
</feature>
<comment type="similarity">
    <text evidence="2 13">Belongs to the peptidase M1 family.</text>
</comment>
<organism evidence="17 18">
    <name type="scientific">Zingiber officinale</name>
    <name type="common">Ginger</name>
    <name type="synonym">Amomum zingiber</name>
    <dbReference type="NCBI Taxonomy" id="94328"/>
    <lineage>
        <taxon>Eukaryota</taxon>
        <taxon>Viridiplantae</taxon>
        <taxon>Streptophyta</taxon>
        <taxon>Embryophyta</taxon>
        <taxon>Tracheophyta</taxon>
        <taxon>Spermatophyta</taxon>
        <taxon>Magnoliopsida</taxon>
        <taxon>Liliopsida</taxon>
        <taxon>Zingiberales</taxon>
        <taxon>Zingiberaceae</taxon>
        <taxon>Zingiber</taxon>
    </lineage>
</organism>
<evidence type="ECO:0000256" key="3">
    <source>
        <dbReference type="ARBA" id="ARBA00022438"/>
    </source>
</evidence>
<dbReference type="Proteomes" id="UP000734854">
    <property type="component" value="Unassembled WGS sequence"/>
</dbReference>
<dbReference type="InterPro" id="IPR001930">
    <property type="entry name" value="Peptidase_M1"/>
</dbReference>
<dbReference type="PRINTS" id="PR00756">
    <property type="entry name" value="ALADIPTASE"/>
</dbReference>
<dbReference type="GO" id="GO:0008270">
    <property type="term" value="F:zinc ion binding"/>
    <property type="evidence" value="ECO:0007669"/>
    <property type="project" value="UniProtKB-UniRule"/>
</dbReference>
<proteinExistence type="inferred from homology"/>
<evidence type="ECO:0000256" key="4">
    <source>
        <dbReference type="ARBA" id="ARBA00022670"/>
    </source>
</evidence>
<dbReference type="GO" id="GO:0006508">
    <property type="term" value="P:proteolysis"/>
    <property type="evidence" value="ECO:0007669"/>
    <property type="project" value="UniProtKB-KW"/>
</dbReference>
<evidence type="ECO:0000259" key="14">
    <source>
        <dbReference type="Pfam" id="PF01433"/>
    </source>
</evidence>
<keyword evidence="6 13" id="KW-0378">Hydrolase</keyword>
<keyword evidence="7 11" id="KW-0862">Zinc</keyword>
<dbReference type="Pfam" id="PF11838">
    <property type="entry name" value="ERAP1_C"/>
    <property type="match status" value="1"/>
</dbReference>
<comment type="cofactor">
    <cofactor evidence="11 13">
        <name>Zn(2+)</name>
        <dbReference type="ChEBI" id="CHEBI:29105"/>
    </cofactor>
    <text evidence="11 13">Binds 1 zinc ion per subunit.</text>
</comment>
<dbReference type="GO" id="GO:0016020">
    <property type="term" value="C:membrane"/>
    <property type="evidence" value="ECO:0007669"/>
    <property type="project" value="TreeGrafter"/>
</dbReference>
<feature type="binding site" evidence="11">
    <location>
        <position position="349"/>
    </location>
    <ligand>
        <name>Zn(2+)</name>
        <dbReference type="ChEBI" id="CHEBI:29105"/>
        <note>catalytic</note>
    </ligand>
</feature>
<dbReference type="AlphaFoldDB" id="A0A8J5K7J2"/>
<evidence type="ECO:0000256" key="11">
    <source>
        <dbReference type="PIRSR" id="PIRSR634016-3"/>
    </source>
</evidence>
<comment type="subcellular location">
    <subcellularLocation>
        <location evidence="1">Microsome membrane</location>
        <topology evidence="1">Peripheral membrane protein</topology>
    </subcellularLocation>
</comment>
<dbReference type="CDD" id="cd09601">
    <property type="entry name" value="M1_APN-Q_like"/>
    <property type="match status" value="1"/>
</dbReference>
<protein>
    <recommendedName>
        <fullName evidence="13">Aminopeptidase</fullName>
        <ecNumber evidence="13">3.4.11.-</ecNumber>
    </recommendedName>
</protein>
<keyword evidence="9 13" id="KW-0482">Metalloprotease</keyword>
<dbReference type="Gene3D" id="3.30.2010.30">
    <property type="match status" value="1"/>
</dbReference>
<dbReference type="InterPro" id="IPR027268">
    <property type="entry name" value="Peptidase_M4/M1_CTD_sf"/>
</dbReference>
<dbReference type="Gene3D" id="2.60.40.1730">
    <property type="entry name" value="tricorn interacting facor f3 domain"/>
    <property type="match status" value="1"/>
</dbReference>
<dbReference type="EC" id="3.4.11.-" evidence="13"/>
<dbReference type="Gene3D" id="1.10.390.10">
    <property type="entry name" value="Neutral Protease Domain 2"/>
    <property type="match status" value="1"/>
</dbReference>
<dbReference type="InterPro" id="IPR034016">
    <property type="entry name" value="M1_APN-typ"/>
</dbReference>
<dbReference type="PANTHER" id="PTHR11533:SF298">
    <property type="entry name" value="AMINOPEPTIDASE M1-B"/>
    <property type="match status" value="1"/>
</dbReference>
<keyword evidence="5 11" id="KW-0479">Metal-binding</keyword>
<evidence type="ECO:0000313" key="17">
    <source>
        <dbReference type="EMBL" id="KAG6476954.1"/>
    </source>
</evidence>
<feature type="binding site" evidence="11">
    <location>
        <position position="330"/>
    </location>
    <ligand>
        <name>Zn(2+)</name>
        <dbReference type="ChEBI" id="CHEBI:29105"/>
        <note>catalytic</note>
    </ligand>
</feature>
<evidence type="ECO:0000256" key="9">
    <source>
        <dbReference type="ARBA" id="ARBA00023049"/>
    </source>
</evidence>
<keyword evidence="8" id="KW-0256">Endoplasmic reticulum</keyword>
<feature type="domain" description="ERAP1-like C-terminal" evidence="15">
    <location>
        <begin position="500"/>
        <end position="730"/>
    </location>
</feature>
<feature type="active site" description="Proton acceptor" evidence="10">
    <location>
        <position position="327"/>
    </location>
</feature>
<dbReference type="FunFam" id="2.60.40.1730:FF:000002">
    <property type="entry name" value="Aminopeptidase"/>
    <property type="match status" value="1"/>
</dbReference>
<gene>
    <name evidence="17" type="ORF">ZIOFF_066204</name>
</gene>
<dbReference type="InterPro" id="IPR050344">
    <property type="entry name" value="Peptidase_M1_aminopeptidases"/>
</dbReference>
<evidence type="ECO:0000259" key="16">
    <source>
        <dbReference type="Pfam" id="PF17900"/>
    </source>
</evidence>
<evidence type="ECO:0000256" key="5">
    <source>
        <dbReference type="ARBA" id="ARBA00022723"/>
    </source>
</evidence>
<dbReference type="GO" id="GO:0005737">
    <property type="term" value="C:cytoplasm"/>
    <property type="evidence" value="ECO:0007669"/>
    <property type="project" value="TreeGrafter"/>
</dbReference>
<evidence type="ECO:0000256" key="7">
    <source>
        <dbReference type="ARBA" id="ARBA00022833"/>
    </source>
</evidence>
<dbReference type="SUPFAM" id="SSF63737">
    <property type="entry name" value="Leukotriene A4 hydrolase N-terminal domain"/>
    <property type="match status" value="1"/>
</dbReference>
<dbReference type="InterPro" id="IPR045357">
    <property type="entry name" value="Aminopeptidase_N-like_N"/>
</dbReference>
<dbReference type="EMBL" id="JACMSC010000018">
    <property type="protein sequence ID" value="KAG6476954.1"/>
    <property type="molecule type" value="Genomic_DNA"/>
</dbReference>
<evidence type="ECO:0000313" key="18">
    <source>
        <dbReference type="Proteomes" id="UP000734854"/>
    </source>
</evidence>
<evidence type="ECO:0000256" key="6">
    <source>
        <dbReference type="ARBA" id="ARBA00022801"/>
    </source>
</evidence>
<evidence type="ECO:0000256" key="12">
    <source>
        <dbReference type="PIRSR" id="PIRSR634016-4"/>
    </source>
</evidence>
<feature type="site" description="Transition state stabilizer" evidence="12">
    <location>
        <position position="412"/>
    </location>
</feature>
<sequence>MHEREMMETEQLQQNVEQFKGQARLPKFAIPHNYNLSINVDLSNFTFLGVIEITIDIVSPTKYLVLNVVDLVVEQSSIWFSGDLLGGRGEELKHPSSIVEVKDDEILILGFDGILPIGKGILSIKYSGIINDESRGFYRSTYEQYGETQIMALTQFEPTYARRCFPCWDEPAFKATFTIKLEVPSKLVALSNMPVISENDNGIIKTVYFQESPIMSTYLVAFVVGSLDYIETYSSDGLKIRVYTRIGKSNQGKFALDLTTKTLDFLKGYFSIPYGLPKLDLAAVPNFQEQGMENYGLLIFSEDYLFYDELSSSVKVKQQVAEIVAHELAHQWFGNRVTMEWWTDLWLNEGFADWMSYLVIDDVFPEWEKWSQLLDDTTATLELDALSDSHPIEVLNITSGIEALEMFDSITYQKGALVIRMLQSYIGDESLQKSIAAYIKRYSYLNAKTEDLWNVIQEEINEPIGDMMSTWTKQEGYPVINVMLTGNVLEINQIGLTIVDLIADAKPELSNDVKLLFINLLQSHADKLGWDARKNESQSDTLLRKQIQNTFVLLGHEKTINYAIEHLQPFTSNTSTIALSPDIKKVVYLSIMQTVTTTNRSGYEFLLKLYREADDASEKTLILSCFTRCLDPNILLESLNFLLSSEVQPLDALKSGLYNVKQAGRDIAWRWLKENWDDKIQKKWSEVFLPYVVSYIVKLFGTSEKETEILDFFASRSNPAISKALRQSFNEVMVKERWAQSVKNESTLGDTLKAIVGKGF</sequence>
<dbReference type="Gene3D" id="1.25.50.20">
    <property type="match status" value="1"/>
</dbReference>
<feature type="domain" description="Aminopeptidase N-like N-terminal" evidence="16">
    <location>
        <begin position="31"/>
        <end position="219"/>
    </location>
</feature>
<dbReference type="FunFam" id="1.10.390.10:FF:000001">
    <property type="entry name" value="Aminopeptidase"/>
    <property type="match status" value="1"/>
</dbReference>
<comment type="caution">
    <text evidence="17">The sequence shown here is derived from an EMBL/GenBank/DDBJ whole genome shotgun (WGS) entry which is preliminary data.</text>
</comment>
<evidence type="ECO:0000256" key="1">
    <source>
        <dbReference type="ARBA" id="ARBA00004174"/>
    </source>
</evidence>
<evidence type="ECO:0000259" key="15">
    <source>
        <dbReference type="Pfam" id="PF11838"/>
    </source>
</evidence>
<dbReference type="InterPro" id="IPR024571">
    <property type="entry name" value="ERAP1-like_C_dom"/>
</dbReference>
<dbReference type="Pfam" id="PF01433">
    <property type="entry name" value="Peptidase_M1"/>
    <property type="match status" value="1"/>
</dbReference>
<keyword evidence="3 13" id="KW-0031">Aminopeptidase</keyword>
<evidence type="ECO:0000256" key="8">
    <source>
        <dbReference type="ARBA" id="ARBA00022848"/>
    </source>
</evidence>
<dbReference type="InterPro" id="IPR042097">
    <property type="entry name" value="Aminopeptidase_N-like_N_sf"/>
</dbReference>
<feature type="domain" description="Peptidase M1 membrane alanine aminopeptidase" evidence="14">
    <location>
        <begin position="254"/>
        <end position="471"/>
    </location>
</feature>
<dbReference type="SUPFAM" id="SSF55486">
    <property type="entry name" value="Metalloproteases ('zincins'), catalytic domain"/>
    <property type="match status" value="1"/>
</dbReference>
<name>A0A8J5K7J2_ZINOF</name>
<dbReference type="GO" id="GO:0043171">
    <property type="term" value="P:peptide catabolic process"/>
    <property type="evidence" value="ECO:0007669"/>
    <property type="project" value="TreeGrafter"/>
</dbReference>